<evidence type="ECO:0000313" key="2">
    <source>
        <dbReference type="Proteomes" id="UP001268610"/>
    </source>
</evidence>
<dbReference type="EMBL" id="JAVLSF010000036">
    <property type="protein sequence ID" value="MDR9777203.1"/>
    <property type="molecule type" value="Genomic_DNA"/>
</dbReference>
<organism evidence="1 2">
    <name type="scientific">Rhizobium hidalgonense</name>
    <dbReference type="NCBI Taxonomy" id="1538159"/>
    <lineage>
        <taxon>Bacteria</taxon>
        <taxon>Pseudomonadati</taxon>
        <taxon>Pseudomonadota</taxon>
        <taxon>Alphaproteobacteria</taxon>
        <taxon>Hyphomicrobiales</taxon>
        <taxon>Rhizobiaceae</taxon>
        <taxon>Rhizobium/Agrobacterium group</taxon>
        <taxon>Rhizobium</taxon>
    </lineage>
</organism>
<name>A0AAJ2H1V2_9HYPH</name>
<gene>
    <name evidence="1" type="ORF">RJJ65_32110</name>
</gene>
<accession>A0AAJ2H1V2</accession>
<sequence>MGYILGARLTQVYTSAMLTGSEAGTAPGVGDRYEDHDGKIYKFLQYDTGAGSVAAVAGNFCYYYAPGGTSAGATTVVTSDLSDSAGVGAGVLMSAPTDGDYCWVQTSGSATLTTALTAGADGNALTPVGSTDGTLDVSAAVTDHICAIAIDASAKIVMVTCP</sequence>
<dbReference type="AlphaFoldDB" id="A0AAJ2H1V2"/>
<reference evidence="1" key="1">
    <citation type="submission" date="2023-04" db="EMBL/GenBank/DDBJ databases">
        <title>Genomic characterization of faba bean (Vicia faba) microsymbionts in Mexican soils.</title>
        <authorList>
            <person name="Rivera Orduna F.N."/>
            <person name="Guevara-Luna J."/>
            <person name="Yan J."/>
            <person name="Arroyo-Herrera I."/>
            <person name="Li Y."/>
            <person name="Vasquez-Murrieta M.S."/>
            <person name="Wang E.T."/>
        </authorList>
    </citation>
    <scope>NUCLEOTIDE SEQUENCE</scope>
    <source>
        <strain evidence="1">CH26</strain>
    </source>
</reference>
<dbReference type="Proteomes" id="UP001268610">
    <property type="component" value="Unassembled WGS sequence"/>
</dbReference>
<dbReference type="RefSeq" id="WP_310865764.1">
    <property type="nucleotide sequence ID" value="NZ_JAVLSF010000036.1"/>
</dbReference>
<comment type="caution">
    <text evidence="1">The sequence shown here is derived from an EMBL/GenBank/DDBJ whole genome shotgun (WGS) entry which is preliminary data.</text>
</comment>
<proteinExistence type="predicted"/>
<protein>
    <submittedName>
        <fullName evidence="1">Uncharacterized protein</fullName>
    </submittedName>
</protein>
<evidence type="ECO:0000313" key="1">
    <source>
        <dbReference type="EMBL" id="MDR9777203.1"/>
    </source>
</evidence>